<dbReference type="InterPro" id="IPR000424">
    <property type="entry name" value="Primosome_PriB/ssb"/>
</dbReference>
<dbReference type="GO" id="GO:0003697">
    <property type="term" value="F:single-stranded DNA binding"/>
    <property type="evidence" value="ECO:0007669"/>
    <property type="project" value="UniProtKB-UniRule"/>
</dbReference>
<feature type="compositionally biased region" description="Low complexity" evidence="3">
    <location>
        <begin position="209"/>
        <end position="222"/>
    </location>
</feature>
<feature type="DNA-binding region" evidence="2">
    <location>
        <begin position="54"/>
        <end position="60"/>
    </location>
</feature>
<protein>
    <recommendedName>
        <fullName evidence="2">Single-stranded DNA-binding protein</fullName>
        <shortName evidence="2">SSB</shortName>
    </recommendedName>
</protein>
<reference evidence="4 5" key="1">
    <citation type="submission" date="2019-10" db="EMBL/GenBank/DDBJ databases">
        <title>Pseudoalteromonas rubra S4059.</title>
        <authorList>
            <person name="Paulsen S."/>
            <person name="Wang X."/>
        </authorList>
    </citation>
    <scope>NUCLEOTIDE SEQUENCE [LARGE SCALE GENOMIC DNA]</scope>
    <source>
        <strain evidence="4 5">S4059</strain>
    </source>
</reference>
<keyword evidence="1 2" id="KW-0238">DNA-binding</keyword>
<dbReference type="PANTHER" id="PTHR10302">
    <property type="entry name" value="SINGLE-STRANDED DNA-BINDING PROTEIN"/>
    <property type="match status" value="1"/>
</dbReference>
<dbReference type="InterPro" id="IPR012340">
    <property type="entry name" value="NA-bd_OB-fold"/>
</dbReference>
<gene>
    <name evidence="4" type="primary">ssb</name>
    <name evidence="4" type="ORF">CWC22_001890</name>
</gene>
<proteinExistence type="inferred from homology"/>
<dbReference type="PANTHER" id="PTHR10302:SF27">
    <property type="entry name" value="SINGLE-STRANDED DNA-BINDING PROTEIN"/>
    <property type="match status" value="1"/>
</dbReference>
<dbReference type="STRING" id="43658.AT705_13915"/>
<dbReference type="AlphaFoldDB" id="A0A5S3UXR9"/>
<evidence type="ECO:0000313" key="5">
    <source>
        <dbReference type="Proteomes" id="UP000305729"/>
    </source>
</evidence>
<keyword evidence="2" id="KW-0234">DNA repair</keyword>
<keyword evidence="2" id="KW-0233">DNA recombination</keyword>
<keyword evidence="2" id="KW-0227">DNA damage</keyword>
<dbReference type="CDD" id="cd04496">
    <property type="entry name" value="SSB_OBF"/>
    <property type="match status" value="1"/>
</dbReference>
<dbReference type="InterPro" id="IPR011344">
    <property type="entry name" value="ssDNA-bd"/>
</dbReference>
<accession>A0A5S3UXR9</accession>
<evidence type="ECO:0000313" key="4">
    <source>
        <dbReference type="EMBL" id="QPB81819.1"/>
    </source>
</evidence>
<evidence type="ECO:0000256" key="3">
    <source>
        <dbReference type="SAM" id="MobiDB-lite"/>
    </source>
</evidence>
<evidence type="ECO:0000256" key="2">
    <source>
        <dbReference type="HAMAP-Rule" id="MF_00984"/>
    </source>
</evidence>
<dbReference type="Pfam" id="PF00436">
    <property type="entry name" value="SSB"/>
    <property type="match status" value="1"/>
</dbReference>
<feature type="compositionally biased region" description="Low complexity" evidence="3">
    <location>
        <begin position="182"/>
        <end position="201"/>
    </location>
</feature>
<dbReference type="GO" id="GO:0006281">
    <property type="term" value="P:DNA repair"/>
    <property type="evidence" value="ECO:0007669"/>
    <property type="project" value="UniProtKB-UniRule"/>
</dbReference>
<dbReference type="GO" id="GO:0009295">
    <property type="term" value="C:nucleoid"/>
    <property type="evidence" value="ECO:0007669"/>
    <property type="project" value="TreeGrafter"/>
</dbReference>
<comment type="subunit">
    <text evidence="2">Homotetramer.</text>
</comment>
<organism evidence="4 5">
    <name type="scientific">Pseudoalteromonas rubra</name>
    <dbReference type="NCBI Taxonomy" id="43658"/>
    <lineage>
        <taxon>Bacteria</taxon>
        <taxon>Pseudomonadati</taxon>
        <taxon>Pseudomonadota</taxon>
        <taxon>Gammaproteobacteria</taxon>
        <taxon>Alteromonadales</taxon>
        <taxon>Pseudoalteromonadaceae</taxon>
        <taxon>Pseudoalteromonas</taxon>
    </lineage>
</organism>
<feature type="region of interest" description="Disordered" evidence="3">
    <location>
        <begin position="110"/>
        <end position="235"/>
    </location>
</feature>
<dbReference type="PROSITE" id="PS50935">
    <property type="entry name" value="SSB"/>
    <property type="match status" value="1"/>
</dbReference>
<dbReference type="RefSeq" id="WP_138538356.1">
    <property type="nucleotide sequence ID" value="NZ_CP045429.1"/>
</dbReference>
<dbReference type="Gene3D" id="2.40.50.140">
    <property type="entry name" value="Nucleic acid-binding proteins"/>
    <property type="match status" value="1"/>
</dbReference>
<dbReference type="SUPFAM" id="SSF50249">
    <property type="entry name" value="Nucleic acid-binding proteins"/>
    <property type="match status" value="1"/>
</dbReference>
<name>A0A5S3UXR9_9GAMM</name>
<comment type="function">
    <text evidence="2">Plays an important role in DNA replication, recombination and repair. Binds to ssDNA and to an array of partner proteins to recruit them to their sites of action during DNA metabolism.</text>
</comment>
<dbReference type="NCBIfam" id="TIGR00621">
    <property type="entry name" value="ssb"/>
    <property type="match status" value="1"/>
</dbReference>
<dbReference type="Proteomes" id="UP000305729">
    <property type="component" value="Chromosome 1"/>
</dbReference>
<feature type="compositionally biased region" description="Gly residues" evidence="3">
    <location>
        <begin position="172"/>
        <end position="181"/>
    </location>
</feature>
<keyword evidence="2" id="KW-0235">DNA replication</keyword>
<dbReference type="HAMAP" id="MF_00984">
    <property type="entry name" value="SSB"/>
    <property type="match status" value="1"/>
</dbReference>
<feature type="compositionally biased region" description="Gly residues" evidence="3">
    <location>
        <begin position="113"/>
        <end position="132"/>
    </location>
</feature>
<dbReference type="GO" id="GO:0006310">
    <property type="term" value="P:DNA recombination"/>
    <property type="evidence" value="ECO:0007669"/>
    <property type="project" value="UniProtKB-UniRule"/>
</dbReference>
<dbReference type="EMBL" id="CP045429">
    <property type="protein sequence ID" value="QPB81819.1"/>
    <property type="molecule type" value="Genomic_DNA"/>
</dbReference>
<dbReference type="GO" id="GO:0006260">
    <property type="term" value="P:DNA replication"/>
    <property type="evidence" value="ECO:0007669"/>
    <property type="project" value="UniProtKB-UniRule"/>
</dbReference>
<feature type="short sequence motif" description="Important for interaction with partner proteins" evidence="2">
    <location>
        <begin position="230"/>
        <end position="235"/>
    </location>
</feature>
<feature type="compositionally biased region" description="Low complexity" evidence="3">
    <location>
        <begin position="133"/>
        <end position="171"/>
    </location>
</feature>
<sequence>MARGVNKVILVGNLGQDPEVRYMPNGNGVANISIATTDSWKDKNTGQMQERTEWHRVVLFGKLAEVAGEYLRKGSQVYIEGRLQTRKWTDQGGQERYTTEIVVDMGGQMQMLGGRGEQGGGQYQGGQQGGQNYGQSNYGNNANQGGQSQYGQQQQGGFAPQQSQQPQHNQQQGGGFGGGQSMGQQPQHNAPAQGGFAPQQGNAGGNAGGNASSNASGSASNPMEPPIDFDDDIPF</sequence>
<evidence type="ECO:0000256" key="1">
    <source>
        <dbReference type="ARBA" id="ARBA00023125"/>
    </source>
</evidence>